<proteinExistence type="predicted"/>
<dbReference type="Proteomes" id="UP000031465">
    <property type="component" value="Unassembled WGS sequence"/>
</dbReference>
<dbReference type="EMBL" id="JSAN01000061">
    <property type="protein sequence ID" value="KIC72163.1"/>
    <property type="molecule type" value="Genomic_DNA"/>
</dbReference>
<organism evidence="1 2">
    <name type="scientific">Candidatus Protochlamydia amoebophila</name>
    <dbReference type="NCBI Taxonomy" id="362787"/>
    <lineage>
        <taxon>Bacteria</taxon>
        <taxon>Pseudomonadati</taxon>
        <taxon>Chlamydiota</taxon>
        <taxon>Chlamydiia</taxon>
        <taxon>Parachlamydiales</taxon>
        <taxon>Parachlamydiaceae</taxon>
        <taxon>Candidatus Protochlamydia</taxon>
    </lineage>
</organism>
<evidence type="ECO:0000313" key="2">
    <source>
        <dbReference type="Proteomes" id="UP000031465"/>
    </source>
</evidence>
<protein>
    <submittedName>
        <fullName evidence="1">Uncharacterized protein</fullName>
    </submittedName>
</protein>
<name>A0A0C1HBK0_9BACT</name>
<accession>A0A0C1HBK0</accession>
<gene>
    <name evidence="1" type="ORF">DB44_CO00330</name>
</gene>
<sequence length="54" mass="6263">MRCTHCGSDLVNKNGYTRQEKQNFCCLECGKQWSENNEAKIINEQTKELARKAL</sequence>
<dbReference type="PATRIC" id="fig|362787.3.peg.974"/>
<dbReference type="AlphaFoldDB" id="A0A0C1HBK0"/>
<evidence type="ECO:0000313" key="1">
    <source>
        <dbReference type="EMBL" id="KIC72163.1"/>
    </source>
</evidence>
<comment type="caution">
    <text evidence="1">The sequence shown here is derived from an EMBL/GenBank/DDBJ whole genome shotgun (WGS) entry which is preliminary data.</text>
</comment>
<reference evidence="1 2" key="1">
    <citation type="journal article" date="2014" name="Mol. Biol. Evol.">
        <title>Massive expansion of Ubiquitination-related gene families within the Chlamydiae.</title>
        <authorList>
            <person name="Domman D."/>
            <person name="Collingro A."/>
            <person name="Lagkouvardos I."/>
            <person name="Gehre L."/>
            <person name="Weinmaier T."/>
            <person name="Rattei T."/>
            <person name="Subtil A."/>
            <person name="Horn M."/>
        </authorList>
    </citation>
    <scope>NUCLEOTIDE SEQUENCE [LARGE SCALE GENOMIC DNA]</scope>
    <source>
        <strain evidence="1 2">EI2</strain>
    </source>
</reference>